<keyword evidence="6" id="KW-0862">Zinc</keyword>
<dbReference type="AlphaFoldDB" id="A0AAD4KJM5"/>
<dbReference type="Pfam" id="PF13639">
    <property type="entry name" value="zf-RING_2"/>
    <property type="match status" value="1"/>
</dbReference>
<protein>
    <recommendedName>
        <fullName evidence="2">RING-type E3 ubiquitin transferase</fullName>
        <ecNumber evidence="2">2.3.2.27</ecNumber>
    </recommendedName>
</protein>
<dbReference type="RefSeq" id="XP_046069615.1">
    <property type="nucleotide sequence ID" value="XM_046213209.1"/>
</dbReference>
<accession>A0AAD4KJM5</accession>
<reference evidence="9" key="1">
    <citation type="submission" date="2021-12" db="EMBL/GenBank/DDBJ databases">
        <title>Convergent genome expansion in fungi linked to evolution of root-endophyte symbiosis.</title>
        <authorList>
            <consortium name="DOE Joint Genome Institute"/>
            <person name="Ke Y.-H."/>
            <person name="Bonito G."/>
            <person name="Liao H.-L."/>
            <person name="Looney B."/>
            <person name="Rojas-Flechas A."/>
            <person name="Nash J."/>
            <person name="Hameed K."/>
            <person name="Schadt C."/>
            <person name="Martin F."/>
            <person name="Crous P.W."/>
            <person name="Miettinen O."/>
            <person name="Magnuson J.K."/>
            <person name="Labbe J."/>
            <person name="Jacobson D."/>
            <person name="Doktycz M.J."/>
            <person name="Veneault-Fourrey C."/>
            <person name="Kuo A."/>
            <person name="Mondo S."/>
            <person name="Calhoun S."/>
            <person name="Riley R."/>
            <person name="Ohm R."/>
            <person name="LaButti K."/>
            <person name="Andreopoulos B."/>
            <person name="Pangilinan J."/>
            <person name="Nolan M."/>
            <person name="Tritt A."/>
            <person name="Clum A."/>
            <person name="Lipzen A."/>
            <person name="Daum C."/>
            <person name="Barry K."/>
            <person name="Grigoriev I.V."/>
            <person name="Vilgalys R."/>
        </authorList>
    </citation>
    <scope>NUCLEOTIDE SEQUENCE</scope>
    <source>
        <strain evidence="9">PMI_201</strain>
    </source>
</reference>
<comment type="catalytic activity">
    <reaction evidence="1">
        <text>S-ubiquitinyl-[E2 ubiquitin-conjugating enzyme]-L-cysteine + [acceptor protein]-L-lysine = [E2 ubiquitin-conjugating enzyme]-L-cysteine + N(6)-ubiquitinyl-[acceptor protein]-L-lysine.</text>
        <dbReference type="EC" id="2.3.2.27"/>
    </reaction>
</comment>
<dbReference type="GO" id="GO:0061630">
    <property type="term" value="F:ubiquitin protein ligase activity"/>
    <property type="evidence" value="ECO:0007669"/>
    <property type="project" value="UniProtKB-EC"/>
</dbReference>
<evidence type="ECO:0000256" key="4">
    <source>
        <dbReference type="ARBA" id="ARBA00023015"/>
    </source>
</evidence>
<evidence type="ECO:0000259" key="8">
    <source>
        <dbReference type="PROSITE" id="PS50089"/>
    </source>
</evidence>
<gene>
    <name evidence="9" type="ORF">BGW36DRAFT_345840</name>
</gene>
<dbReference type="Gene3D" id="3.30.40.10">
    <property type="entry name" value="Zinc/RING finger domain, C3HC4 (zinc finger)"/>
    <property type="match status" value="1"/>
</dbReference>
<dbReference type="InterPro" id="IPR001841">
    <property type="entry name" value="Znf_RING"/>
</dbReference>
<comment type="caution">
    <text evidence="9">The sequence shown here is derived from an EMBL/GenBank/DDBJ whole genome shotgun (WGS) entry which is preliminary data.</text>
</comment>
<dbReference type="SMART" id="SM00184">
    <property type="entry name" value="RING"/>
    <property type="match status" value="1"/>
</dbReference>
<evidence type="ECO:0000256" key="6">
    <source>
        <dbReference type="PROSITE-ProRule" id="PRU00175"/>
    </source>
</evidence>
<evidence type="ECO:0000256" key="5">
    <source>
        <dbReference type="ARBA" id="ARBA00023163"/>
    </source>
</evidence>
<keyword evidence="5" id="KW-0804">Transcription</keyword>
<name>A0AAD4KJM5_9EURO</name>
<evidence type="ECO:0000256" key="2">
    <source>
        <dbReference type="ARBA" id="ARBA00012483"/>
    </source>
</evidence>
<dbReference type="EC" id="2.3.2.27" evidence="2"/>
<evidence type="ECO:0000313" key="9">
    <source>
        <dbReference type="EMBL" id="KAH8693945.1"/>
    </source>
</evidence>
<keyword evidence="4" id="KW-0805">Transcription regulation</keyword>
<evidence type="ECO:0000313" key="10">
    <source>
        <dbReference type="Proteomes" id="UP001201262"/>
    </source>
</evidence>
<keyword evidence="10" id="KW-1185">Reference proteome</keyword>
<feature type="region of interest" description="Disordered" evidence="7">
    <location>
        <begin position="92"/>
        <end position="129"/>
    </location>
</feature>
<dbReference type="SUPFAM" id="SSF57850">
    <property type="entry name" value="RING/U-box"/>
    <property type="match status" value="1"/>
</dbReference>
<sequence>MADDVNLQQDILQRTLQEVAHEDEDDSAHPCVICLDSITEPAIAIPCKHDNFDFLCLASWLQQRRACPLCKADVTAVKYELQSEQPKLYVLPPKPEGVDGAPVARPSRPRYSPYLNRRHPQRRPYRHRPVGDEDAITRRRHVYRHQLFSLRVGSNRLSQYRELTPQLFTQDENLVSRARKWIRRELQVFEFLNPDGDEDGSALSDGVGRLGGQRLANRRTNNAEFLLEYIIAILRTVDVKGSAGQAEELLQEFIGRTNARLFLHELQSWLRSPYNSLQDWDRHVQYDDTVRSSESSATGDGRSDSGQRSVSGSPRVESGRVSKHYCPHTTRQDSRHDSASRARCVQSARDRYRPD</sequence>
<dbReference type="GeneID" id="70243496"/>
<proteinExistence type="predicted"/>
<dbReference type="EMBL" id="JAJTJA010000009">
    <property type="protein sequence ID" value="KAH8693945.1"/>
    <property type="molecule type" value="Genomic_DNA"/>
</dbReference>
<dbReference type="GO" id="GO:0006513">
    <property type="term" value="P:protein monoubiquitination"/>
    <property type="evidence" value="ECO:0007669"/>
    <property type="project" value="TreeGrafter"/>
</dbReference>
<organism evidence="9 10">
    <name type="scientific">Talaromyces proteolyticus</name>
    <dbReference type="NCBI Taxonomy" id="1131652"/>
    <lineage>
        <taxon>Eukaryota</taxon>
        <taxon>Fungi</taxon>
        <taxon>Dikarya</taxon>
        <taxon>Ascomycota</taxon>
        <taxon>Pezizomycotina</taxon>
        <taxon>Eurotiomycetes</taxon>
        <taxon>Eurotiomycetidae</taxon>
        <taxon>Eurotiales</taxon>
        <taxon>Trichocomaceae</taxon>
        <taxon>Talaromyces</taxon>
        <taxon>Talaromyces sect. Bacilispori</taxon>
    </lineage>
</organism>
<dbReference type="PANTHER" id="PTHR46077">
    <property type="entry name" value="E3 UBIQUITIN-PROTEIN LIGASE TOPORS"/>
    <property type="match status" value="1"/>
</dbReference>
<keyword evidence="6" id="KW-0863">Zinc-finger</keyword>
<feature type="compositionally biased region" description="Basic and acidic residues" evidence="7">
    <location>
        <begin position="330"/>
        <end position="340"/>
    </location>
</feature>
<feature type="region of interest" description="Disordered" evidence="7">
    <location>
        <begin position="291"/>
        <end position="355"/>
    </location>
</feature>
<dbReference type="Proteomes" id="UP001201262">
    <property type="component" value="Unassembled WGS sequence"/>
</dbReference>
<keyword evidence="3" id="KW-0808">Transferase</keyword>
<dbReference type="InterPro" id="IPR013083">
    <property type="entry name" value="Znf_RING/FYVE/PHD"/>
</dbReference>
<keyword evidence="6" id="KW-0479">Metal-binding</keyword>
<feature type="domain" description="RING-type" evidence="8">
    <location>
        <begin position="31"/>
        <end position="71"/>
    </location>
</feature>
<evidence type="ECO:0000256" key="7">
    <source>
        <dbReference type="SAM" id="MobiDB-lite"/>
    </source>
</evidence>
<dbReference type="GO" id="GO:0008270">
    <property type="term" value="F:zinc ion binding"/>
    <property type="evidence" value="ECO:0007669"/>
    <property type="project" value="UniProtKB-KW"/>
</dbReference>
<dbReference type="PROSITE" id="PS50089">
    <property type="entry name" value="ZF_RING_2"/>
    <property type="match status" value="1"/>
</dbReference>
<feature type="compositionally biased region" description="Polar residues" evidence="7">
    <location>
        <begin position="292"/>
        <end position="312"/>
    </location>
</feature>
<evidence type="ECO:0000256" key="3">
    <source>
        <dbReference type="ARBA" id="ARBA00022679"/>
    </source>
</evidence>
<feature type="compositionally biased region" description="Basic residues" evidence="7">
    <location>
        <begin position="116"/>
        <end position="128"/>
    </location>
</feature>
<evidence type="ECO:0000256" key="1">
    <source>
        <dbReference type="ARBA" id="ARBA00000900"/>
    </source>
</evidence>
<dbReference type="PANTHER" id="PTHR46077:SF1">
    <property type="entry name" value="TOP1 BINDING ARGININE_SERINE RICH PROTEIN, E3 UBIQUITIN LIGASE"/>
    <property type="match status" value="1"/>
</dbReference>
<dbReference type="GO" id="GO:0000209">
    <property type="term" value="P:protein polyubiquitination"/>
    <property type="evidence" value="ECO:0007669"/>
    <property type="project" value="TreeGrafter"/>
</dbReference>